<dbReference type="InterPro" id="IPR036188">
    <property type="entry name" value="FAD/NAD-bd_sf"/>
</dbReference>
<dbReference type="AlphaFoldDB" id="A0A6G4TWR0"/>
<reference evidence="1 2" key="1">
    <citation type="submission" date="2020-02" db="EMBL/GenBank/DDBJ databases">
        <title>Whole-genome analyses of novel actinobacteria.</title>
        <authorList>
            <person name="Sahin N."/>
        </authorList>
    </citation>
    <scope>NUCLEOTIDE SEQUENCE [LARGE SCALE GENOMIC DNA]</scope>
    <source>
        <strain evidence="1 2">A7024</strain>
    </source>
</reference>
<name>A0A6G4TWR0_9ACTN</name>
<keyword evidence="2" id="KW-1185">Reference proteome</keyword>
<dbReference type="PANTHER" id="PTHR43422:SF3">
    <property type="entry name" value="THIAMINE THIAZOLE SYNTHASE"/>
    <property type="match status" value="1"/>
</dbReference>
<sequence>MGRERNARQVGGGHGHGVVIGSSLAGLAAARALANFMDRVTVIERDPLPPGHAGRRRGVPQARHPHPLTAATQQGLEDLFPGIRQDLLRAGAVRIALPEDVLLLGQGGRPPRFGSGPPLLSAGRDLVDATVRNRLRADRTVSFLAGHEVVGLRPGPQDTVTGVWARARDRRAPDGWGRRRLIPADFVVDASGRESRSPEWAAELGYEPPAVTLHPGHGTHTAAEFAPPLGHVADWKALWLTGGPGDPGAAVLHPVEGGRWSVALRTPAGEPAPADHRELRAAAALRDPVLGDVLEAATPLGPVYRFSGTDSRWRHYGKLRRWPDQYLVVGDALATLDPAHGQGMTLAVQAANVLDAMLAAHGTAIGITYRLRRALAHELAPAWRTAIRRSRHEPRTAASHRLRSALGLQPLGSL</sequence>
<evidence type="ECO:0000313" key="2">
    <source>
        <dbReference type="Proteomes" id="UP000481583"/>
    </source>
</evidence>
<dbReference type="SUPFAM" id="SSF51905">
    <property type="entry name" value="FAD/NAD(P)-binding domain"/>
    <property type="match status" value="1"/>
</dbReference>
<dbReference type="Pfam" id="PF13450">
    <property type="entry name" value="NAD_binding_8"/>
    <property type="match status" value="1"/>
</dbReference>
<dbReference type="Proteomes" id="UP000481583">
    <property type="component" value="Unassembled WGS sequence"/>
</dbReference>
<proteinExistence type="predicted"/>
<dbReference type="Gene3D" id="3.50.50.60">
    <property type="entry name" value="FAD/NAD(P)-binding domain"/>
    <property type="match status" value="1"/>
</dbReference>
<dbReference type="PRINTS" id="PR00420">
    <property type="entry name" value="RNGMNOXGNASE"/>
</dbReference>
<dbReference type="PANTHER" id="PTHR43422">
    <property type="entry name" value="THIAMINE THIAZOLE SYNTHASE"/>
    <property type="match status" value="1"/>
</dbReference>
<organism evidence="1 2">
    <name type="scientific">Streptomyces coryli</name>
    <dbReference type="NCBI Taxonomy" id="1128680"/>
    <lineage>
        <taxon>Bacteria</taxon>
        <taxon>Bacillati</taxon>
        <taxon>Actinomycetota</taxon>
        <taxon>Actinomycetes</taxon>
        <taxon>Kitasatosporales</taxon>
        <taxon>Streptomycetaceae</taxon>
        <taxon>Streptomyces</taxon>
    </lineage>
</organism>
<accession>A0A6G4TWR0</accession>
<dbReference type="EMBL" id="JAAKZV010000030">
    <property type="protein sequence ID" value="NGN64253.1"/>
    <property type="molecule type" value="Genomic_DNA"/>
</dbReference>
<dbReference type="RefSeq" id="WP_165235217.1">
    <property type="nucleotide sequence ID" value="NZ_JAAKZV010000030.1"/>
</dbReference>
<evidence type="ECO:0000313" key="1">
    <source>
        <dbReference type="EMBL" id="NGN64253.1"/>
    </source>
</evidence>
<protein>
    <submittedName>
        <fullName evidence="1">Pyridine nucleotide-disulfide oxidoreductase</fullName>
    </submittedName>
</protein>
<comment type="caution">
    <text evidence="1">The sequence shown here is derived from an EMBL/GenBank/DDBJ whole genome shotgun (WGS) entry which is preliminary data.</text>
</comment>
<gene>
    <name evidence="1" type="ORF">G5C51_10105</name>
</gene>